<name>A0ABZ2N3B5_9BACI</name>
<evidence type="ECO:0000313" key="1">
    <source>
        <dbReference type="EMBL" id="WXB91876.1"/>
    </source>
</evidence>
<dbReference type="Gene3D" id="3.30.420.280">
    <property type="match status" value="1"/>
</dbReference>
<dbReference type="Gene3D" id="3.40.50.300">
    <property type="entry name" value="P-loop containing nucleotide triphosphate hydrolases"/>
    <property type="match status" value="1"/>
</dbReference>
<dbReference type="InterPro" id="IPR006437">
    <property type="entry name" value="Phage_terminase_lsu"/>
</dbReference>
<accession>A0ABZ2N3B5</accession>
<evidence type="ECO:0000313" key="2">
    <source>
        <dbReference type="Proteomes" id="UP001387364"/>
    </source>
</evidence>
<reference evidence="1 2" key="1">
    <citation type="submission" date="2024-02" db="EMBL/GenBank/DDBJ databases">
        <title>Seven novel Bacillus-like species.</title>
        <authorList>
            <person name="Liu G."/>
        </authorList>
    </citation>
    <scope>NUCLEOTIDE SEQUENCE [LARGE SCALE GENOMIC DNA]</scope>
    <source>
        <strain evidence="1 2">FJAT-52991</strain>
    </source>
</reference>
<proteinExistence type="predicted"/>
<protein>
    <submittedName>
        <fullName evidence="1">PBSX family phage terminase large subunit</fullName>
    </submittedName>
</protein>
<keyword evidence="2" id="KW-1185">Reference proteome</keyword>
<dbReference type="PANTHER" id="PTHR39184">
    <property type="match status" value="1"/>
</dbReference>
<dbReference type="Proteomes" id="UP001387364">
    <property type="component" value="Chromosome"/>
</dbReference>
<dbReference type="NCBIfam" id="TIGR01547">
    <property type="entry name" value="phage_term_2"/>
    <property type="match status" value="1"/>
</dbReference>
<dbReference type="PANTHER" id="PTHR39184:SF1">
    <property type="entry name" value="PBSX PHAGE TERMINASE LARGE SUBUNIT"/>
    <property type="match status" value="1"/>
</dbReference>
<organism evidence="1 2">
    <name type="scientific">Bacillus kandeliae</name>
    <dbReference type="NCBI Taxonomy" id="3129297"/>
    <lineage>
        <taxon>Bacteria</taxon>
        <taxon>Bacillati</taxon>
        <taxon>Bacillota</taxon>
        <taxon>Bacilli</taxon>
        <taxon>Bacillales</taxon>
        <taxon>Bacillaceae</taxon>
        <taxon>Bacillus</taxon>
    </lineage>
</organism>
<dbReference type="EMBL" id="CP147404">
    <property type="protein sequence ID" value="WXB91876.1"/>
    <property type="molecule type" value="Genomic_DNA"/>
</dbReference>
<dbReference type="Pfam" id="PF03237">
    <property type="entry name" value="Terminase_6N"/>
    <property type="match status" value="1"/>
</dbReference>
<dbReference type="InterPro" id="IPR052380">
    <property type="entry name" value="Viral_DNA_packaging_terminase"/>
</dbReference>
<gene>
    <name evidence="1" type="ORF">WDJ61_11410</name>
</gene>
<dbReference type="RefSeq" id="WP_338749806.1">
    <property type="nucleotide sequence ID" value="NZ_CP147404.1"/>
</dbReference>
<dbReference type="InterPro" id="IPR027417">
    <property type="entry name" value="P-loop_NTPase"/>
</dbReference>
<sequence length="451" mass="52675">MKTTRQRKNEQLERELNFLIPADPKRKKKRAPFKFKPFSVKQKKVLTWWRDKSPHKDKDGIICDGSVRAGKTVVMSLSYVMWAMDRFDDENFGMAGKTIGSFRRNVIRPLKRMLKARGYKVKDHRADNMLTITYKGRTNYFYVFGGKDESSQDLIQGITLAGMFFDEVALMPESFVSQATARCSVKGAKFWFNCNPAGPYHWFKEKWLNKKKEKKMLHIHFIMDDNLSLDEETKQRYYRMYSGVFYKRYILGLWVLAEGVIYDMFNEDDHVIDKIPKKIDEYQVVVDYGTKNPTSFILQGITYDENGVRTYYDLKEYYYDGRKEGRQKTDEQYYQDLLEFCGDTTTDVIIDPSAASLITLIEQDGKLSVTAAKNDVVDGIRTVASTLSEMRHFVHRSCKNLLREFASYVWDEKAAQRGEDKPVKQFDHALDAIRYGIFTRESVAVPTIRIL</sequence>